<keyword evidence="2" id="KW-1185">Reference proteome</keyword>
<dbReference type="AlphaFoldDB" id="A0A6V8H8Z1"/>
<comment type="caution">
    <text evidence="1">The sequence shown here is derived from an EMBL/GenBank/DDBJ whole genome shotgun (WGS) entry which is preliminary data.</text>
</comment>
<name>A0A6V8H8Z1_TALPI</name>
<reference evidence="2" key="1">
    <citation type="journal article" date="2015" name="Genome Announc.">
        <title>Draft genome sequence of Talaromyces cellulolyticus strain Y-94, a source of lignocellulosic biomass-degrading enzymes.</title>
        <authorList>
            <person name="Fujii T."/>
            <person name="Koike H."/>
            <person name="Sawayama S."/>
            <person name="Yano S."/>
            <person name="Inoue H."/>
        </authorList>
    </citation>
    <scope>NUCLEOTIDE SEQUENCE [LARGE SCALE GENOMIC DNA]</scope>
    <source>
        <strain evidence="2">Y-94</strain>
    </source>
</reference>
<accession>A0A6V8H8Z1</accession>
<evidence type="ECO:0000313" key="2">
    <source>
        <dbReference type="Proteomes" id="UP000053095"/>
    </source>
</evidence>
<proteinExistence type="predicted"/>
<sequence length="157" mass="18297">MDLGSLQLRETWLRVDIIIARGFSKCPVDLEHLETFKKLLPDHAMPVFYGLIGWYGLQYRTEIQPGCHKPFGFKETTYSMVFRFATETVRGKSREEVGKGMCEFFELHQPDLELAFEVSASVDLPLVYRPDIQYIEIFITELSTVIFYAFMFSNFVD</sequence>
<evidence type="ECO:0000313" key="1">
    <source>
        <dbReference type="EMBL" id="GAM37878.1"/>
    </source>
</evidence>
<gene>
    <name evidence="1" type="ORF">TCE0_033f08169</name>
</gene>
<dbReference type="EMBL" id="DF933829">
    <property type="protein sequence ID" value="GAM37878.1"/>
    <property type="molecule type" value="Genomic_DNA"/>
</dbReference>
<protein>
    <submittedName>
        <fullName evidence="1">Uncharacterized protein</fullName>
    </submittedName>
</protein>
<organism evidence="1 2">
    <name type="scientific">Talaromyces pinophilus</name>
    <name type="common">Penicillium pinophilum</name>
    <dbReference type="NCBI Taxonomy" id="128442"/>
    <lineage>
        <taxon>Eukaryota</taxon>
        <taxon>Fungi</taxon>
        <taxon>Dikarya</taxon>
        <taxon>Ascomycota</taxon>
        <taxon>Pezizomycotina</taxon>
        <taxon>Eurotiomycetes</taxon>
        <taxon>Eurotiomycetidae</taxon>
        <taxon>Eurotiales</taxon>
        <taxon>Trichocomaceae</taxon>
        <taxon>Talaromyces</taxon>
        <taxon>Talaromyces sect. Talaromyces</taxon>
    </lineage>
</organism>
<dbReference type="Proteomes" id="UP000053095">
    <property type="component" value="Unassembled WGS sequence"/>
</dbReference>